<keyword evidence="1" id="KW-0175">Coiled coil</keyword>
<sequence>KKSAKDRMNELAHLFDTYEEQQQADKLSKLKTELEKEKRNIEGKDGLLTSKEKSLITLTTGIQSIQVDKLVKEDYFQLLQGVSPLQEWDKNNLIVNETTRDLYIRDLRNLHDFVKHFDEFLKARENEVIQKYAQNDKLLNNTIISANFLDDIEKLKEVKQKERKISKLKQCLNKENLQKQINKFPWKDLETLVELDIDIKAIQAKFGLLEEYKKSANDLSVILQELNSTRDTLMEHFNKINHLGFEGKESCPLCGQDWKSYELLIKSVQLKREAFQEHYDLSSKKYEDELNLLYTNYLDPILQWIDNYLSNADNIVNEEFFNQLTSSIKYKQATEVFIEWCRENGLDIKEFNNKMEYVIDLEERKEKLAALLINKKHKIKIGYSESEEKYSSFVSIFSNLFEEKEEVVRSIELEKIVKKANYINYQYYHNSSEAIRQLKEEIRQLKMRLNKIKSGIEKIKEGIRIYRTQISSHWKRIMRDIEIPFYVYSGKILQDYQRGLGLFIQENEGEGVKNIKFISNNTDHDAINYLSSGQLSGLIIAFTLALNKVYGNNSMQVLLIDDPVQTMDEINMASFVELLRNEFKDKQIFLSTHEDDISRYIRYKFKKYDMETLRLNVKNKLYM</sequence>
<dbReference type="SUPFAM" id="SSF52540">
    <property type="entry name" value="P-loop containing nucleoside triphosphate hydrolases"/>
    <property type="match status" value="2"/>
</dbReference>
<evidence type="ECO:0000313" key="3">
    <source>
        <dbReference type="Proteomes" id="UP001291930"/>
    </source>
</evidence>
<dbReference type="InterPro" id="IPR027417">
    <property type="entry name" value="P-loop_NTPase"/>
</dbReference>
<evidence type="ECO:0000313" key="2">
    <source>
        <dbReference type="EMBL" id="MDZ5608101.1"/>
    </source>
</evidence>
<organism evidence="2 3">
    <name type="scientific">Bacillus bingmayongensis</name>
    <dbReference type="NCBI Taxonomy" id="1150157"/>
    <lineage>
        <taxon>Bacteria</taxon>
        <taxon>Bacillati</taxon>
        <taxon>Bacillota</taxon>
        <taxon>Bacilli</taxon>
        <taxon>Bacillales</taxon>
        <taxon>Bacillaceae</taxon>
        <taxon>Bacillus</taxon>
    </lineage>
</organism>
<reference evidence="3" key="1">
    <citation type="submission" date="2023-11" db="EMBL/GenBank/DDBJ databases">
        <title>Genome Sequence of Bacillus pseudomycoides stain BUPM19.</title>
        <authorList>
            <person name="Farhat A."/>
        </authorList>
    </citation>
    <scope>NUCLEOTIDE SEQUENCE [LARGE SCALE GENOMIC DNA]</scope>
    <source>
        <strain evidence="3">BUPM19</strain>
    </source>
</reference>
<dbReference type="EMBL" id="JAXOVW010000026">
    <property type="protein sequence ID" value="MDZ5608101.1"/>
    <property type="molecule type" value="Genomic_DNA"/>
</dbReference>
<name>A0ABU5JXC4_9BACI</name>
<feature type="non-terminal residue" evidence="2">
    <location>
        <position position="1"/>
    </location>
</feature>
<feature type="coiled-coil region" evidence="1">
    <location>
        <begin position="428"/>
        <end position="455"/>
    </location>
</feature>
<dbReference type="Proteomes" id="UP001291930">
    <property type="component" value="Unassembled WGS sequence"/>
</dbReference>
<evidence type="ECO:0008006" key="4">
    <source>
        <dbReference type="Google" id="ProtNLM"/>
    </source>
</evidence>
<dbReference type="Gene3D" id="3.40.50.300">
    <property type="entry name" value="P-loop containing nucleotide triphosphate hydrolases"/>
    <property type="match status" value="1"/>
</dbReference>
<protein>
    <recommendedName>
        <fullName evidence="4">Exonuclease SbcC</fullName>
    </recommendedName>
</protein>
<accession>A0ABU5JXC4</accession>
<gene>
    <name evidence="2" type="ORF">U2I54_13585</name>
</gene>
<comment type="caution">
    <text evidence="2">The sequence shown here is derived from an EMBL/GenBank/DDBJ whole genome shotgun (WGS) entry which is preliminary data.</text>
</comment>
<keyword evidence="3" id="KW-1185">Reference proteome</keyword>
<proteinExistence type="predicted"/>
<evidence type="ECO:0000256" key="1">
    <source>
        <dbReference type="SAM" id="Coils"/>
    </source>
</evidence>
<feature type="coiled-coil region" evidence="1">
    <location>
        <begin position="1"/>
        <end position="47"/>
    </location>
</feature>